<dbReference type="Proteomes" id="UP001055712">
    <property type="component" value="Unassembled WGS sequence"/>
</dbReference>
<dbReference type="InterPro" id="IPR045144">
    <property type="entry name" value="TAF4"/>
</dbReference>
<evidence type="ECO:0000256" key="5">
    <source>
        <dbReference type="ARBA" id="ARBA00023242"/>
    </source>
</evidence>
<evidence type="ECO:0000313" key="9">
    <source>
        <dbReference type="Proteomes" id="UP001055712"/>
    </source>
</evidence>
<dbReference type="GO" id="GO:0003677">
    <property type="term" value="F:DNA binding"/>
    <property type="evidence" value="ECO:0007669"/>
    <property type="project" value="TreeGrafter"/>
</dbReference>
<feature type="region of interest" description="Disordered" evidence="6">
    <location>
        <begin position="498"/>
        <end position="545"/>
    </location>
</feature>
<feature type="compositionally biased region" description="Low complexity" evidence="6">
    <location>
        <begin position="41"/>
        <end position="51"/>
    </location>
</feature>
<feature type="compositionally biased region" description="Low complexity" evidence="6">
    <location>
        <begin position="7"/>
        <end position="18"/>
    </location>
</feature>
<comment type="caution">
    <text evidence="8">The sequence shown here is derived from an EMBL/GenBank/DDBJ whole genome shotgun (WGS) entry which is preliminary data.</text>
</comment>
<dbReference type="GO" id="GO:0006367">
    <property type="term" value="P:transcription initiation at RNA polymerase II promoter"/>
    <property type="evidence" value="ECO:0007669"/>
    <property type="project" value="TreeGrafter"/>
</dbReference>
<keyword evidence="5" id="KW-0539">Nucleus</keyword>
<reference evidence="8" key="2">
    <citation type="submission" date="2020-11" db="EMBL/GenBank/DDBJ databases">
        <authorList>
            <person name="Cecchin M."/>
            <person name="Marcolungo L."/>
            <person name="Rossato M."/>
            <person name="Girolomoni L."/>
            <person name="Cosentino E."/>
            <person name="Cuine S."/>
            <person name="Li-Beisson Y."/>
            <person name="Delledonne M."/>
            <person name="Ballottari M."/>
        </authorList>
    </citation>
    <scope>NUCLEOTIDE SEQUENCE</scope>
    <source>
        <strain evidence="8">211/11P</strain>
        <tissue evidence="8">Whole cell</tissue>
    </source>
</reference>
<evidence type="ECO:0000256" key="4">
    <source>
        <dbReference type="ARBA" id="ARBA00023163"/>
    </source>
</evidence>
<comment type="subcellular location">
    <subcellularLocation>
        <location evidence="1">Nucleus</location>
    </subcellularLocation>
</comment>
<protein>
    <recommendedName>
        <fullName evidence="7">Transcription initiation factor TFIID component TAF4 C-terminal domain-containing protein</fullName>
    </recommendedName>
</protein>
<feature type="region of interest" description="Disordered" evidence="6">
    <location>
        <begin position="271"/>
        <end position="295"/>
    </location>
</feature>
<feature type="compositionally biased region" description="Low complexity" evidence="6">
    <location>
        <begin position="526"/>
        <end position="545"/>
    </location>
</feature>
<evidence type="ECO:0000259" key="7">
    <source>
        <dbReference type="Pfam" id="PF05236"/>
    </source>
</evidence>
<gene>
    <name evidence="8" type="ORF">D9Q98_008369</name>
</gene>
<proteinExistence type="inferred from homology"/>
<keyword evidence="4" id="KW-0804">Transcription</keyword>
<feature type="compositionally biased region" description="Basic and acidic residues" evidence="6">
    <location>
        <begin position="441"/>
        <end position="458"/>
    </location>
</feature>
<reference evidence="8" key="1">
    <citation type="journal article" date="2019" name="Plant J.">
        <title>Chlorella vulgaris genome assembly and annotation reveals the molecular basis for metabolic acclimation to high light conditions.</title>
        <authorList>
            <person name="Cecchin M."/>
            <person name="Marcolungo L."/>
            <person name="Rossato M."/>
            <person name="Girolomoni L."/>
            <person name="Cosentino E."/>
            <person name="Cuine S."/>
            <person name="Li-Beisson Y."/>
            <person name="Delledonne M."/>
            <person name="Ballottari M."/>
        </authorList>
    </citation>
    <scope>NUCLEOTIDE SEQUENCE</scope>
    <source>
        <strain evidence="8">211/11P</strain>
    </source>
</reference>
<feature type="region of interest" description="Disordered" evidence="6">
    <location>
        <begin position="439"/>
        <end position="460"/>
    </location>
</feature>
<evidence type="ECO:0000313" key="8">
    <source>
        <dbReference type="EMBL" id="KAI3424988.1"/>
    </source>
</evidence>
<evidence type="ECO:0000256" key="3">
    <source>
        <dbReference type="ARBA" id="ARBA00023015"/>
    </source>
</evidence>
<name>A0A9D4YT61_CHLVU</name>
<dbReference type="PANTHER" id="PTHR15138:SF14">
    <property type="entry name" value="TRANSCRIPTION INITIATION FACTOR TFIID SUBUNIT 4"/>
    <property type="match status" value="1"/>
</dbReference>
<feature type="region of interest" description="Disordered" evidence="6">
    <location>
        <begin position="1"/>
        <end position="51"/>
    </location>
</feature>
<dbReference type="InterPro" id="IPR007900">
    <property type="entry name" value="TAF4_C"/>
</dbReference>
<feature type="domain" description="Transcription initiation factor TFIID component TAF4 C-terminal" evidence="7">
    <location>
        <begin position="307"/>
        <end position="603"/>
    </location>
</feature>
<accession>A0A9D4YT61</accession>
<feature type="compositionally biased region" description="Basic residues" evidence="6">
    <location>
        <begin position="510"/>
        <end position="522"/>
    </location>
</feature>
<keyword evidence="9" id="KW-1185">Reference proteome</keyword>
<evidence type="ECO:0000256" key="1">
    <source>
        <dbReference type="ARBA" id="ARBA00004123"/>
    </source>
</evidence>
<sequence>MDDDDLLGAMLDFGDAPTAMPPPQPARGPVAPQGPSPMPSPSTARPPASPASAVSISVQHYHDMLLTLHSWSAGDPHKQAGIGEQLNRIKTVCNSAVPDSQKMQAVVEAKEEAKRLCGLQIYERAKALVASALVAKQQAQLQAQSQGGGTPASSPAPARATTPAAQQQAQQQQQLHPQQAHQVQVQAQQMQAQQQQVVQQAAARSPSPFPARSPSPHPAAVMPGAPGQPAQSAAQQQQQMQAQLQQQRIQQHMFAQQQQVAAAAKRSAEALEQQAKRAKSASGPGWGGGLEKRKKGEDTGLTVDALIDFDQETNQLMDGLQRARLEGRLQQKTASNQQFLSEWRLGNEFYRHIQRTGGGLGVKGECFELMQLAFQAHLSGVVARALRRAQHRQDAPRRSAEMVVTSDPRRGVTQIERREKVKADAKLEVERAELLRMAGSKRADDETKERAQKAKAELVGKQQASLANAAVAATLGGKSKSKVNKWDKWSSAAAAGTAAGEADGAAPPAKGKKGGAGKKGAGKKGAGAAAAGGESDGGSDASAAAATGGGAAAAAQAPARGRLMGGAAAAAATDDASTVHLQDVLSTLERDPLYSRSGMLYRLYNTPHTSGAL</sequence>
<keyword evidence="3" id="KW-0805">Transcription regulation</keyword>
<dbReference type="AlphaFoldDB" id="A0A9D4YT61"/>
<dbReference type="EMBL" id="SIDB01000012">
    <property type="protein sequence ID" value="KAI3424988.1"/>
    <property type="molecule type" value="Genomic_DNA"/>
</dbReference>
<feature type="compositionally biased region" description="Low complexity" evidence="6">
    <location>
        <begin position="498"/>
        <end position="509"/>
    </location>
</feature>
<evidence type="ECO:0000256" key="2">
    <source>
        <dbReference type="ARBA" id="ARBA00006178"/>
    </source>
</evidence>
<dbReference type="GO" id="GO:0016251">
    <property type="term" value="F:RNA polymerase II general transcription initiation factor activity"/>
    <property type="evidence" value="ECO:0007669"/>
    <property type="project" value="TreeGrafter"/>
</dbReference>
<feature type="compositionally biased region" description="Pro residues" evidence="6">
    <location>
        <begin position="207"/>
        <end position="217"/>
    </location>
</feature>
<feature type="compositionally biased region" description="Pro residues" evidence="6">
    <location>
        <begin position="19"/>
        <end position="40"/>
    </location>
</feature>
<dbReference type="GO" id="GO:0005669">
    <property type="term" value="C:transcription factor TFIID complex"/>
    <property type="evidence" value="ECO:0007669"/>
    <property type="project" value="InterPro"/>
</dbReference>
<dbReference type="OrthoDB" id="515400at2759"/>
<organism evidence="8 9">
    <name type="scientific">Chlorella vulgaris</name>
    <name type="common">Green alga</name>
    <dbReference type="NCBI Taxonomy" id="3077"/>
    <lineage>
        <taxon>Eukaryota</taxon>
        <taxon>Viridiplantae</taxon>
        <taxon>Chlorophyta</taxon>
        <taxon>core chlorophytes</taxon>
        <taxon>Trebouxiophyceae</taxon>
        <taxon>Chlorellales</taxon>
        <taxon>Chlorellaceae</taxon>
        <taxon>Chlorella clade</taxon>
        <taxon>Chlorella</taxon>
    </lineage>
</organism>
<dbReference type="PANTHER" id="PTHR15138">
    <property type="entry name" value="TRANSCRIPTION INITIATION FACTOR TFIID SUBUNIT 4"/>
    <property type="match status" value="1"/>
</dbReference>
<feature type="compositionally biased region" description="Low complexity" evidence="6">
    <location>
        <begin position="144"/>
        <end position="206"/>
    </location>
</feature>
<comment type="similarity">
    <text evidence="2">Belongs to the TAF4 family.</text>
</comment>
<feature type="compositionally biased region" description="Low complexity" evidence="6">
    <location>
        <begin position="228"/>
        <end position="245"/>
    </location>
</feature>
<dbReference type="Pfam" id="PF05236">
    <property type="entry name" value="TAF4"/>
    <property type="match status" value="1"/>
</dbReference>
<feature type="region of interest" description="Disordered" evidence="6">
    <location>
        <begin position="144"/>
        <end position="245"/>
    </location>
</feature>
<evidence type="ECO:0000256" key="6">
    <source>
        <dbReference type="SAM" id="MobiDB-lite"/>
    </source>
</evidence>